<evidence type="ECO:0000313" key="2">
    <source>
        <dbReference type="EMBL" id="MBS2965942.1"/>
    </source>
</evidence>
<protein>
    <submittedName>
        <fullName evidence="2">Type VI secretion protein</fullName>
    </submittedName>
</protein>
<dbReference type="Proteomes" id="UP000677913">
    <property type="component" value="Unassembled WGS sequence"/>
</dbReference>
<comment type="caution">
    <text evidence="2">The sequence shown here is derived from an EMBL/GenBank/DDBJ whole genome shotgun (WGS) entry which is preliminary data.</text>
</comment>
<accession>A0A8J7WTY4</accession>
<keyword evidence="3" id="KW-1185">Reference proteome</keyword>
<feature type="compositionally biased region" description="Basic and acidic residues" evidence="1">
    <location>
        <begin position="37"/>
        <end position="47"/>
    </location>
</feature>
<gene>
    <name evidence="2" type="ORF">KGA66_23050</name>
</gene>
<proteinExistence type="predicted"/>
<sequence length="505" mass="53448">MRTPLYRRRQLAAATSLPAVGLAQLRPLAPASGLAADKGHGRAERRPASSAARRGISRPYAGRAAVAAAPRVYRAATAQLAGLYPFLYGGGIPAVGPYIGTNLLTGAAFSCHPIAWLHAGLITNPNMLITGIPGAGKSAHIKALSLRLMSYGVKTLVLGDLKNEYKELAQGLGVQPVQLGPGLPARLNPLDAGPLGEDLPADPAELDERLAEIHRRRLTLLGALLATKLGRPLTPTEEAAISLAIHETSGQAGAASTLVDPTLPQVWAALRDPTDEMARELRVRGGDREELRDMVRPVADALRSMVHGSLSGLFDGPTTVALDFTAPIQTMDLSRLDGRGDETIAMTLACVSSWGQSAIDDPAGPVRLVVRDELWRAMRIPAMVRKLDADLRLSRATGTIQILATHRLADFESVGAAGSPEAAIAANLIASCDVRVCLAQDVAPLAMTRDAIGLTGPECAHIASWGAGHIGQALWKVGRHHSAAVRLDLTASEREWFYTNQRMSA</sequence>
<evidence type="ECO:0000313" key="3">
    <source>
        <dbReference type="Proteomes" id="UP000677913"/>
    </source>
</evidence>
<evidence type="ECO:0000256" key="1">
    <source>
        <dbReference type="SAM" id="MobiDB-lite"/>
    </source>
</evidence>
<reference evidence="2" key="1">
    <citation type="submission" date="2021-04" db="EMBL/GenBank/DDBJ databases">
        <title>Genome based classification of Actinospica acidithermotolerans sp. nov., an actinobacterium isolated from an Indonesian hot spring.</title>
        <authorList>
            <person name="Kusuma A.B."/>
            <person name="Putra K.E."/>
            <person name="Nafisah S."/>
            <person name="Loh J."/>
            <person name="Nouioui I."/>
            <person name="Goodfellow M."/>
        </authorList>
    </citation>
    <scope>NUCLEOTIDE SEQUENCE</scope>
    <source>
        <strain evidence="2">DSM 45618</strain>
    </source>
</reference>
<dbReference type="AlphaFoldDB" id="A0A8J7WTY4"/>
<dbReference type="SUPFAM" id="SSF52540">
    <property type="entry name" value="P-loop containing nucleoside triphosphate hydrolases"/>
    <property type="match status" value="1"/>
</dbReference>
<dbReference type="Gene3D" id="3.40.50.300">
    <property type="entry name" value="P-loop containing nucleotide triphosphate hydrolases"/>
    <property type="match status" value="2"/>
</dbReference>
<dbReference type="EMBL" id="JAGSXH010000109">
    <property type="protein sequence ID" value="MBS2965942.1"/>
    <property type="molecule type" value="Genomic_DNA"/>
</dbReference>
<name>A0A8J7WTY4_9ACTN</name>
<dbReference type="RefSeq" id="WP_211470529.1">
    <property type="nucleotide sequence ID" value="NZ_JAGSXH010000109.1"/>
</dbReference>
<dbReference type="InterPro" id="IPR027417">
    <property type="entry name" value="P-loop_NTPase"/>
</dbReference>
<organism evidence="2 3">
    <name type="scientific">Actinocrinis puniceicyclus</name>
    <dbReference type="NCBI Taxonomy" id="977794"/>
    <lineage>
        <taxon>Bacteria</taxon>
        <taxon>Bacillati</taxon>
        <taxon>Actinomycetota</taxon>
        <taxon>Actinomycetes</taxon>
        <taxon>Catenulisporales</taxon>
        <taxon>Actinospicaceae</taxon>
        <taxon>Actinocrinis</taxon>
    </lineage>
</organism>
<feature type="region of interest" description="Disordered" evidence="1">
    <location>
        <begin position="33"/>
        <end position="55"/>
    </location>
</feature>